<dbReference type="PROSITE" id="PS00059">
    <property type="entry name" value="ADH_ZINC"/>
    <property type="match status" value="1"/>
</dbReference>
<comment type="cofactor">
    <cofactor evidence="1">
        <name>Zn(2+)</name>
        <dbReference type="ChEBI" id="CHEBI:29105"/>
    </cofactor>
</comment>
<dbReference type="SMART" id="SM00829">
    <property type="entry name" value="PKS_ER"/>
    <property type="match status" value="1"/>
</dbReference>
<dbReference type="RefSeq" id="WP_344470744.1">
    <property type="nucleotide sequence ID" value="NZ_BAAAQX010000001.1"/>
</dbReference>
<dbReference type="EMBL" id="BAAAQX010000001">
    <property type="protein sequence ID" value="GAA2204455.1"/>
    <property type="molecule type" value="Genomic_DNA"/>
</dbReference>
<feature type="domain" description="Enoyl reductase (ER)" evidence="6">
    <location>
        <begin position="10"/>
        <end position="347"/>
    </location>
</feature>
<evidence type="ECO:0000313" key="7">
    <source>
        <dbReference type="EMBL" id="GAA2204455.1"/>
    </source>
</evidence>
<feature type="region of interest" description="Disordered" evidence="5">
    <location>
        <begin position="1"/>
        <end position="24"/>
    </location>
</feature>
<sequence>MLALRARSSGAEPRLERIPVPQPGPDDVLVEVRSAGLAPGVLGLLKLGRFRHLPSTLGHEAAGVVTRVGAGVTGFGAGDRVRIHPNLTCRACVHCRTDREQMCPEQAMIGHAGFGSGPMPLYERYHDGGLAEYVRAPAWLVDRLPDGVGFDVAAKVPDLANAVRALRTAAPLHTGTVVVTAATGCMGSATVRLAHLFGVTRLILLGRSRERLRSVAALASVPVETVALDETGGLTRRLRRLVPGGADAVIDYLPDQARLWEVVSGALGVGGTLVHMGTDPAPHPVSFAAMMANCWRFTGLRGSARGDAHRVLALLGAGVLTADELITHRFPLERVDAAISAMRGREHPMWMTVVHPPSAQSLEKQGPSKV</sequence>
<evidence type="ECO:0000259" key="6">
    <source>
        <dbReference type="SMART" id="SM00829"/>
    </source>
</evidence>
<dbReference type="InterPro" id="IPR036291">
    <property type="entry name" value="NAD(P)-bd_dom_sf"/>
</dbReference>
<evidence type="ECO:0000256" key="2">
    <source>
        <dbReference type="ARBA" id="ARBA00022723"/>
    </source>
</evidence>
<dbReference type="SUPFAM" id="SSF51735">
    <property type="entry name" value="NAD(P)-binding Rossmann-fold domains"/>
    <property type="match status" value="1"/>
</dbReference>
<evidence type="ECO:0000256" key="5">
    <source>
        <dbReference type="SAM" id="MobiDB-lite"/>
    </source>
</evidence>
<evidence type="ECO:0000256" key="1">
    <source>
        <dbReference type="ARBA" id="ARBA00001947"/>
    </source>
</evidence>
<name>A0ABN3C6V6_9ACTN</name>
<gene>
    <name evidence="7" type="ORF">GCM10009850_003720</name>
</gene>
<keyword evidence="4" id="KW-0560">Oxidoreductase</keyword>
<dbReference type="Gene3D" id="3.40.50.720">
    <property type="entry name" value="NAD(P)-binding Rossmann-like Domain"/>
    <property type="match status" value="1"/>
</dbReference>
<dbReference type="InterPro" id="IPR050129">
    <property type="entry name" value="Zn_alcohol_dh"/>
</dbReference>
<dbReference type="InterPro" id="IPR020843">
    <property type="entry name" value="ER"/>
</dbReference>
<dbReference type="PANTHER" id="PTHR43401">
    <property type="entry name" value="L-THREONINE 3-DEHYDROGENASE"/>
    <property type="match status" value="1"/>
</dbReference>
<dbReference type="PANTHER" id="PTHR43401:SF2">
    <property type="entry name" value="L-THREONINE 3-DEHYDROGENASE"/>
    <property type="match status" value="1"/>
</dbReference>
<organism evidence="7 8">
    <name type="scientific">Nonomuraea monospora</name>
    <dbReference type="NCBI Taxonomy" id="568818"/>
    <lineage>
        <taxon>Bacteria</taxon>
        <taxon>Bacillati</taxon>
        <taxon>Actinomycetota</taxon>
        <taxon>Actinomycetes</taxon>
        <taxon>Streptosporangiales</taxon>
        <taxon>Streptosporangiaceae</taxon>
        <taxon>Nonomuraea</taxon>
    </lineage>
</organism>
<evidence type="ECO:0000256" key="3">
    <source>
        <dbReference type="ARBA" id="ARBA00022833"/>
    </source>
</evidence>
<dbReference type="Pfam" id="PF08240">
    <property type="entry name" value="ADH_N"/>
    <property type="match status" value="1"/>
</dbReference>
<dbReference type="InterPro" id="IPR011032">
    <property type="entry name" value="GroES-like_sf"/>
</dbReference>
<keyword evidence="8" id="KW-1185">Reference proteome</keyword>
<dbReference type="SUPFAM" id="SSF50129">
    <property type="entry name" value="GroES-like"/>
    <property type="match status" value="1"/>
</dbReference>
<evidence type="ECO:0000313" key="8">
    <source>
        <dbReference type="Proteomes" id="UP001499843"/>
    </source>
</evidence>
<keyword evidence="2" id="KW-0479">Metal-binding</keyword>
<comment type="caution">
    <text evidence="7">The sequence shown here is derived from an EMBL/GenBank/DDBJ whole genome shotgun (WGS) entry which is preliminary data.</text>
</comment>
<keyword evidence="3" id="KW-0862">Zinc</keyword>
<evidence type="ECO:0000256" key="4">
    <source>
        <dbReference type="ARBA" id="ARBA00023002"/>
    </source>
</evidence>
<reference evidence="7 8" key="1">
    <citation type="journal article" date="2019" name="Int. J. Syst. Evol. Microbiol.">
        <title>The Global Catalogue of Microorganisms (GCM) 10K type strain sequencing project: providing services to taxonomists for standard genome sequencing and annotation.</title>
        <authorList>
            <consortium name="The Broad Institute Genomics Platform"/>
            <consortium name="The Broad Institute Genome Sequencing Center for Infectious Disease"/>
            <person name="Wu L."/>
            <person name="Ma J."/>
        </authorList>
    </citation>
    <scope>NUCLEOTIDE SEQUENCE [LARGE SCALE GENOMIC DNA]</scope>
    <source>
        <strain evidence="7 8">JCM 16114</strain>
    </source>
</reference>
<dbReference type="InterPro" id="IPR013154">
    <property type="entry name" value="ADH-like_N"/>
</dbReference>
<dbReference type="Proteomes" id="UP001499843">
    <property type="component" value="Unassembled WGS sequence"/>
</dbReference>
<dbReference type="InterPro" id="IPR002328">
    <property type="entry name" value="ADH_Zn_CS"/>
</dbReference>
<proteinExistence type="predicted"/>
<protein>
    <submittedName>
        <fullName evidence="7">Zinc-dependent dehydrogenase</fullName>
    </submittedName>
</protein>
<dbReference type="Gene3D" id="3.90.180.10">
    <property type="entry name" value="Medium-chain alcohol dehydrogenases, catalytic domain"/>
    <property type="match status" value="1"/>
</dbReference>
<accession>A0ABN3C6V6</accession>